<dbReference type="PANTHER" id="PTHR47128:SF2">
    <property type="entry name" value="PROTEIN HIGH CHLOROPHYLL FLUORESCENCE PHENOTYPE 244, CHLOROPLASTIC"/>
    <property type="match status" value="1"/>
</dbReference>
<dbReference type="EMBL" id="BAAANB010000021">
    <property type="protein sequence ID" value="GAA2037669.1"/>
    <property type="molecule type" value="Genomic_DNA"/>
</dbReference>
<sequence>MFLVVGATGELGGRIVRLLRADGHDVRCLVRASSDDGGLREVGATVVRGDLTDPPSLRVACEGVDTVIATAAAIARILAGARTPTIREIDEIGMLALVDSAESAGVQRFVYISGPDLDASLGPMDRAKLAVEKRLGTSRMRTVIIRSDAFQEIHLAPVGRFDMAAGKVSVIGHGDNPRRWIATDDVAALMAAVAVEPDPPAMLTIGGPEAMTKKEAIALAEQLTQRKMKVQRMPRPVARLAIRVLARRYDALATAFGAGLHQDTVEATWDDGPLRERGITPRPASDFIREQARDLV</sequence>
<keyword evidence="1" id="KW-0602">Photosynthesis</keyword>
<gene>
    <name evidence="4" type="ORF">GCM10009740_31990</name>
</gene>
<evidence type="ECO:0000256" key="1">
    <source>
        <dbReference type="ARBA" id="ARBA00022531"/>
    </source>
</evidence>
<keyword evidence="5" id="KW-1185">Reference proteome</keyword>
<dbReference type="InterPro" id="IPR036291">
    <property type="entry name" value="NAD(P)-bd_dom_sf"/>
</dbReference>
<dbReference type="Pfam" id="PF13460">
    <property type="entry name" value="NAD_binding_10"/>
    <property type="match status" value="1"/>
</dbReference>
<evidence type="ECO:0000259" key="3">
    <source>
        <dbReference type="Pfam" id="PF13460"/>
    </source>
</evidence>
<dbReference type="PANTHER" id="PTHR47128">
    <property type="match status" value="1"/>
</dbReference>
<name>A0ABN2UI17_9MICO</name>
<reference evidence="4 5" key="1">
    <citation type="journal article" date="2019" name="Int. J. Syst. Evol. Microbiol.">
        <title>The Global Catalogue of Microorganisms (GCM) 10K type strain sequencing project: providing services to taxonomists for standard genome sequencing and annotation.</title>
        <authorList>
            <consortium name="The Broad Institute Genomics Platform"/>
            <consortium name="The Broad Institute Genome Sequencing Center for Infectious Disease"/>
            <person name="Wu L."/>
            <person name="Ma J."/>
        </authorList>
    </citation>
    <scope>NUCLEOTIDE SEQUENCE [LARGE SCALE GENOMIC DNA]</scope>
    <source>
        <strain evidence="4 5">JCM 14283</strain>
    </source>
</reference>
<accession>A0ABN2UI17</accession>
<dbReference type="Gene3D" id="3.40.50.720">
    <property type="entry name" value="NAD(P)-binding Rossmann-like Domain"/>
    <property type="match status" value="1"/>
</dbReference>
<dbReference type="Proteomes" id="UP001501285">
    <property type="component" value="Unassembled WGS sequence"/>
</dbReference>
<evidence type="ECO:0000313" key="5">
    <source>
        <dbReference type="Proteomes" id="UP001501285"/>
    </source>
</evidence>
<evidence type="ECO:0000256" key="2">
    <source>
        <dbReference type="ARBA" id="ARBA00023276"/>
    </source>
</evidence>
<feature type="domain" description="NAD(P)-binding" evidence="3">
    <location>
        <begin position="6"/>
        <end position="196"/>
    </location>
</feature>
<dbReference type="RefSeq" id="WP_343993128.1">
    <property type="nucleotide sequence ID" value="NZ_BAAANB010000021.1"/>
</dbReference>
<dbReference type="InterPro" id="IPR016040">
    <property type="entry name" value="NAD(P)-bd_dom"/>
</dbReference>
<evidence type="ECO:0000313" key="4">
    <source>
        <dbReference type="EMBL" id="GAA2037669.1"/>
    </source>
</evidence>
<protein>
    <submittedName>
        <fullName evidence="4">SDR family oxidoreductase</fullName>
    </submittedName>
</protein>
<dbReference type="SUPFAM" id="SSF51735">
    <property type="entry name" value="NAD(P)-binding Rossmann-fold domains"/>
    <property type="match status" value="1"/>
</dbReference>
<keyword evidence="2" id="KW-0604">Photosystem II</keyword>
<proteinExistence type="predicted"/>
<organism evidence="4 5">
    <name type="scientific">Terrabacter terrae</name>
    <dbReference type="NCBI Taxonomy" id="318434"/>
    <lineage>
        <taxon>Bacteria</taxon>
        <taxon>Bacillati</taxon>
        <taxon>Actinomycetota</taxon>
        <taxon>Actinomycetes</taxon>
        <taxon>Micrococcales</taxon>
        <taxon>Intrasporangiaceae</taxon>
        <taxon>Terrabacter</taxon>
    </lineage>
</organism>
<comment type="caution">
    <text evidence="4">The sequence shown here is derived from an EMBL/GenBank/DDBJ whole genome shotgun (WGS) entry which is preliminary data.</text>
</comment>
<dbReference type="InterPro" id="IPR044256">
    <property type="entry name" value="HCF244-like"/>
</dbReference>